<dbReference type="InterPro" id="IPR000620">
    <property type="entry name" value="EamA_dom"/>
</dbReference>
<feature type="transmembrane region" description="Helical" evidence="6">
    <location>
        <begin position="39"/>
        <end position="58"/>
    </location>
</feature>
<keyword evidence="9" id="KW-1185">Reference proteome</keyword>
<dbReference type="InterPro" id="IPR037185">
    <property type="entry name" value="EmrE-like"/>
</dbReference>
<evidence type="ECO:0000313" key="9">
    <source>
        <dbReference type="Proteomes" id="UP000825799"/>
    </source>
</evidence>
<dbReference type="SUPFAM" id="SSF103481">
    <property type="entry name" value="Multidrug resistance efflux transporter EmrE"/>
    <property type="match status" value="2"/>
</dbReference>
<keyword evidence="5 6" id="KW-0472">Membrane</keyword>
<protein>
    <submittedName>
        <fullName evidence="8">DMT family transporter</fullName>
    </submittedName>
</protein>
<feature type="transmembrane region" description="Helical" evidence="6">
    <location>
        <begin position="152"/>
        <end position="172"/>
    </location>
</feature>
<evidence type="ECO:0000313" key="8">
    <source>
        <dbReference type="EMBL" id="QYO77213.1"/>
    </source>
</evidence>
<feature type="transmembrane region" description="Helical" evidence="6">
    <location>
        <begin position="121"/>
        <end position="140"/>
    </location>
</feature>
<evidence type="ECO:0000256" key="6">
    <source>
        <dbReference type="SAM" id="Phobius"/>
    </source>
</evidence>
<comment type="similarity">
    <text evidence="2">Belongs to the drug/metabolite transporter (DMT) superfamily. 10 TMS drug/metabolite exporter (DME) (TC 2.A.7.3) family.</text>
</comment>
<dbReference type="EMBL" id="CP080590">
    <property type="protein sequence ID" value="QYO77213.1"/>
    <property type="molecule type" value="Genomic_DNA"/>
</dbReference>
<dbReference type="Proteomes" id="UP000825799">
    <property type="component" value="Chromosome"/>
</dbReference>
<evidence type="ECO:0000256" key="5">
    <source>
        <dbReference type="ARBA" id="ARBA00023136"/>
    </source>
</evidence>
<name>A0ABX8WE86_9HYPH</name>
<evidence type="ECO:0000259" key="7">
    <source>
        <dbReference type="Pfam" id="PF00892"/>
    </source>
</evidence>
<reference evidence="8 9" key="1">
    <citation type="submission" date="2021-08" db="EMBL/GenBank/DDBJ databases">
        <title>Devosia salina sp. nov., isolated from the South China Sea sediment.</title>
        <authorList>
            <person name="Zhou Z."/>
        </authorList>
    </citation>
    <scope>NUCLEOTIDE SEQUENCE [LARGE SCALE GENOMIC DNA]</scope>
    <source>
        <strain evidence="8 9">SCS-3</strain>
    </source>
</reference>
<feature type="transmembrane region" description="Helical" evidence="6">
    <location>
        <begin position="240"/>
        <end position="260"/>
    </location>
</feature>
<dbReference type="PANTHER" id="PTHR22911">
    <property type="entry name" value="ACYL-MALONYL CONDENSING ENZYME-RELATED"/>
    <property type="match status" value="1"/>
</dbReference>
<feature type="transmembrane region" description="Helical" evidence="6">
    <location>
        <begin position="213"/>
        <end position="233"/>
    </location>
</feature>
<dbReference type="PANTHER" id="PTHR22911:SF6">
    <property type="entry name" value="SOLUTE CARRIER FAMILY 35 MEMBER G1"/>
    <property type="match status" value="1"/>
</dbReference>
<feature type="transmembrane region" description="Helical" evidence="6">
    <location>
        <begin position="93"/>
        <end position="114"/>
    </location>
</feature>
<feature type="transmembrane region" description="Helical" evidence="6">
    <location>
        <begin position="70"/>
        <end position="87"/>
    </location>
</feature>
<dbReference type="Pfam" id="PF00892">
    <property type="entry name" value="EamA"/>
    <property type="match status" value="2"/>
</dbReference>
<evidence type="ECO:0000256" key="3">
    <source>
        <dbReference type="ARBA" id="ARBA00022692"/>
    </source>
</evidence>
<evidence type="ECO:0000256" key="4">
    <source>
        <dbReference type="ARBA" id="ARBA00022989"/>
    </source>
</evidence>
<accession>A0ABX8WE86</accession>
<evidence type="ECO:0000256" key="1">
    <source>
        <dbReference type="ARBA" id="ARBA00004141"/>
    </source>
</evidence>
<evidence type="ECO:0000256" key="2">
    <source>
        <dbReference type="ARBA" id="ARBA00009853"/>
    </source>
</evidence>
<feature type="domain" description="EamA" evidence="7">
    <location>
        <begin position="157"/>
        <end position="283"/>
    </location>
</feature>
<comment type="subcellular location">
    <subcellularLocation>
        <location evidence="1">Membrane</location>
        <topology evidence="1">Multi-pass membrane protein</topology>
    </subcellularLocation>
</comment>
<sequence>MSSRTSGLFLSAAGIALMCCMDAVAKALGAELTTFQVVFVRFLGAALWLALWIGLTRGQWPRPTDFGRQALRGVMLVATASMFFYAVTNLELAVVAALGMTAPLYVTLIGAIVLKERLDGRAVLALALGAAGAGIIILGGGGLSLESLHGSALAWAAALLAPVSYASILALLKHHSGREEPAAMTLGQSAVAALLALPLALGQMPVISGSTPGLVVLIGLLGAAGFLLVINGLRRLPVTVFAIIDYTGLLWAALLGLVFFGEMPAMSFWFGAVLIVGACVLNSGRRAVPATIG</sequence>
<keyword evidence="4 6" id="KW-1133">Transmembrane helix</keyword>
<feature type="transmembrane region" description="Helical" evidence="6">
    <location>
        <begin position="266"/>
        <end position="284"/>
    </location>
</feature>
<dbReference type="RefSeq" id="WP_220305675.1">
    <property type="nucleotide sequence ID" value="NZ_CP080590.1"/>
</dbReference>
<keyword evidence="3 6" id="KW-0812">Transmembrane</keyword>
<feature type="transmembrane region" description="Helical" evidence="6">
    <location>
        <begin position="184"/>
        <end position="201"/>
    </location>
</feature>
<feature type="domain" description="EamA" evidence="7">
    <location>
        <begin position="7"/>
        <end position="137"/>
    </location>
</feature>
<proteinExistence type="inferred from homology"/>
<gene>
    <name evidence="8" type="ORF">K1X15_01005</name>
</gene>
<organism evidence="8 9">
    <name type="scientific">Devosia salina</name>
    <dbReference type="NCBI Taxonomy" id="2860336"/>
    <lineage>
        <taxon>Bacteria</taxon>
        <taxon>Pseudomonadati</taxon>
        <taxon>Pseudomonadota</taxon>
        <taxon>Alphaproteobacteria</taxon>
        <taxon>Hyphomicrobiales</taxon>
        <taxon>Devosiaceae</taxon>
        <taxon>Devosia</taxon>
    </lineage>
</organism>